<evidence type="ECO:0000313" key="2">
    <source>
        <dbReference type="EMBL" id="ELZ03629.1"/>
    </source>
</evidence>
<evidence type="ECO:0000256" key="1">
    <source>
        <dbReference type="SAM" id="Phobius"/>
    </source>
</evidence>
<feature type="transmembrane region" description="Helical" evidence="1">
    <location>
        <begin position="20"/>
        <end position="39"/>
    </location>
</feature>
<dbReference type="EMBL" id="AOIP01000032">
    <property type="protein sequence ID" value="ELZ03629.1"/>
    <property type="molecule type" value="Genomic_DNA"/>
</dbReference>
<protein>
    <submittedName>
        <fullName evidence="2">Uncharacterized protein</fullName>
    </submittedName>
</protein>
<name>M0B1S3_9EURY</name>
<organism evidence="2 3">
    <name type="scientific">Natrialba aegyptia DSM 13077</name>
    <dbReference type="NCBI Taxonomy" id="1227491"/>
    <lineage>
        <taxon>Archaea</taxon>
        <taxon>Methanobacteriati</taxon>
        <taxon>Methanobacteriota</taxon>
        <taxon>Stenosarchaea group</taxon>
        <taxon>Halobacteria</taxon>
        <taxon>Halobacteriales</taxon>
        <taxon>Natrialbaceae</taxon>
        <taxon>Natrialba</taxon>
    </lineage>
</organism>
<reference evidence="2 3" key="1">
    <citation type="journal article" date="2014" name="PLoS Genet.">
        <title>Phylogenetically driven sequencing of extremely halophilic archaea reveals strategies for static and dynamic osmo-response.</title>
        <authorList>
            <person name="Becker E.A."/>
            <person name="Seitzer P.M."/>
            <person name="Tritt A."/>
            <person name="Larsen D."/>
            <person name="Krusor M."/>
            <person name="Yao A.I."/>
            <person name="Wu D."/>
            <person name="Madern D."/>
            <person name="Eisen J.A."/>
            <person name="Darling A.E."/>
            <person name="Facciotti M.T."/>
        </authorList>
    </citation>
    <scope>NUCLEOTIDE SEQUENCE [LARGE SCALE GENOMIC DNA]</scope>
    <source>
        <strain evidence="2 3">DSM 13077</strain>
    </source>
</reference>
<dbReference type="InterPro" id="IPR058328">
    <property type="entry name" value="DUF8015"/>
</dbReference>
<dbReference type="Proteomes" id="UP000011591">
    <property type="component" value="Unassembled WGS sequence"/>
</dbReference>
<keyword evidence="1" id="KW-0812">Transmembrane</keyword>
<keyword evidence="1" id="KW-0472">Membrane</keyword>
<sequence length="86" mass="8871">MGNTYILISRTIEQIMTGYYDLVLGLIPVALLGITAALTAVGLSLIAAVPIGAFAAMAIIGHAMFINTPADVSDEARSAKPPLNAD</sequence>
<keyword evidence="1" id="KW-1133">Transmembrane helix</keyword>
<comment type="caution">
    <text evidence="2">The sequence shown here is derived from an EMBL/GenBank/DDBJ whole genome shotgun (WGS) entry which is preliminary data.</text>
</comment>
<dbReference type="Pfam" id="PF26047">
    <property type="entry name" value="DUF8015"/>
    <property type="match status" value="1"/>
</dbReference>
<evidence type="ECO:0000313" key="3">
    <source>
        <dbReference type="Proteomes" id="UP000011591"/>
    </source>
</evidence>
<accession>M0B1S3</accession>
<feature type="transmembrane region" description="Helical" evidence="1">
    <location>
        <begin position="45"/>
        <end position="67"/>
    </location>
</feature>
<dbReference type="PATRIC" id="fig|1227491.4.peg.3020"/>
<proteinExistence type="predicted"/>
<keyword evidence="3" id="KW-1185">Reference proteome</keyword>
<dbReference type="AlphaFoldDB" id="M0B1S3"/>
<gene>
    <name evidence="2" type="ORF">C480_14730</name>
</gene>